<dbReference type="AlphaFoldDB" id="A0A916YTU5"/>
<protein>
    <submittedName>
        <fullName evidence="2">Lipase/acylhydrolase</fullName>
    </submittedName>
</protein>
<reference evidence="2" key="2">
    <citation type="submission" date="2020-09" db="EMBL/GenBank/DDBJ databases">
        <authorList>
            <person name="Sun Q."/>
            <person name="Zhou Y."/>
        </authorList>
    </citation>
    <scope>NUCLEOTIDE SEQUENCE</scope>
    <source>
        <strain evidence="2">CGMCC 1.15178</strain>
    </source>
</reference>
<evidence type="ECO:0000259" key="1">
    <source>
        <dbReference type="Pfam" id="PF13472"/>
    </source>
</evidence>
<proteinExistence type="predicted"/>
<sequence>MQKHMIAMGDSLTEGIGEEVNNVELKSWVIHFSKQQPTMQVTNIAKRGLISREIRESQLDKAISLKPDLVSLFAGGNDILKGKWNHEHFHEDMEYMIHQLANGTNASIITCTLPDFTLRLPIPIEKKEAIQAQTLQANDRIQSLSQQYGLCLIDFWNHPLSKDPDIWSSDGIHPNSVGYQKIGQIVYESYKQWSLSHS</sequence>
<dbReference type="EMBL" id="BMHP01000001">
    <property type="protein sequence ID" value="GGD60100.1"/>
    <property type="molecule type" value="Genomic_DNA"/>
</dbReference>
<dbReference type="InterPro" id="IPR053140">
    <property type="entry name" value="GDSL_Rv0518-like"/>
</dbReference>
<reference evidence="2" key="1">
    <citation type="journal article" date="2014" name="Int. J. Syst. Evol. Microbiol.">
        <title>Complete genome sequence of Corynebacterium casei LMG S-19264T (=DSM 44701T), isolated from a smear-ripened cheese.</title>
        <authorList>
            <consortium name="US DOE Joint Genome Institute (JGI-PGF)"/>
            <person name="Walter F."/>
            <person name="Albersmeier A."/>
            <person name="Kalinowski J."/>
            <person name="Ruckert C."/>
        </authorList>
    </citation>
    <scope>NUCLEOTIDE SEQUENCE</scope>
    <source>
        <strain evidence="2">CGMCC 1.15178</strain>
    </source>
</reference>
<dbReference type="Proteomes" id="UP000612456">
    <property type="component" value="Unassembled WGS sequence"/>
</dbReference>
<organism evidence="2 3">
    <name type="scientific">Paenibacillus nasutitermitis</name>
    <dbReference type="NCBI Taxonomy" id="1652958"/>
    <lineage>
        <taxon>Bacteria</taxon>
        <taxon>Bacillati</taxon>
        <taxon>Bacillota</taxon>
        <taxon>Bacilli</taxon>
        <taxon>Bacillales</taxon>
        <taxon>Paenibacillaceae</taxon>
        <taxon>Paenibacillus</taxon>
    </lineage>
</organism>
<dbReference type="RefSeq" id="WP_188990995.1">
    <property type="nucleotide sequence ID" value="NZ_BMHP01000001.1"/>
</dbReference>
<keyword evidence="3" id="KW-1185">Reference proteome</keyword>
<dbReference type="InterPro" id="IPR013830">
    <property type="entry name" value="SGNH_hydro"/>
</dbReference>
<evidence type="ECO:0000313" key="2">
    <source>
        <dbReference type="EMBL" id="GGD60100.1"/>
    </source>
</evidence>
<name>A0A916YTU5_9BACL</name>
<dbReference type="PANTHER" id="PTHR43784">
    <property type="entry name" value="GDSL-LIKE LIPASE/ACYLHYDROLASE, PUTATIVE (AFU_ORTHOLOGUE AFUA_2G00820)-RELATED"/>
    <property type="match status" value="1"/>
</dbReference>
<gene>
    <name evidence="2" type="ORF">GCM10010911_17470</name>
</gene>
<dbReference type="InterPro" id="IPR036514">
    <property type="entry name" value="SGNH_hydro_sf"/>
</dbReference>
<dbReference type="CDD" id="cd01832">
    <property type="entry name" value="SGNH_hydrolase_like_1"/>
    <property type="match status" value="1"/>
</dbReference>
<comment type="caution">
    <text evidence="2">The sequence shown here is derived from an EMBL/GenBank/DDBJ whole genome shotgun (WGS) entry which is preliminary data.</text>
</comment>
<evidence type="ECO:0000313" key="3">
    <source>
        <dbReference type="Proteomes" id="UP000612456"/>
    </source>
</evidence>
<dbReference type="Gene3D" id="3.40.50.1110">
    <property type="entry name" value="SGNH hydrolase"/>
    <property type="match status" value="1"/>
</dbReference>
<feature type="domain" description="SGNH hydrolase-type esterase" evidence="1">
    <location>
        <begin position="7"/>
        <end position="180"/>
    </location>
</feature>
<accession>A0A916YTU5</accession>
<dbReference type="PANTHER" id="PTHR43784:SF2">
    <property type="entry name" value="GDSL-LIKE LIPASE_ACYLHYDROLASE, PUTATIVE (AFU_ORTHOLOGUE AFUA_2G00820)-RELATED"/>
    <property type="match status" value="1"/>
</dbReference>
<dbReference type="Pfam" id="PF13472">
    <property type="entry name" value="Lipase_GDSL_2"/>
    <property type="match status" value="1"/>
</dbReference>
<dbReference type="SUPFAM" id="SSF52266">
    <property type="entry name" value="SGNH hydrolase"/>
    <property type="match status" value="1"/>
</dbReference>